<evidence type="ECO:0000313" key="1">
    <source>
        <dbReference type="EMBL" id="GJD52471.1"/>
    </source>
</evidence>
<dbReference type="EMBL" id="BPQH01000019">
    <property type="protein sequence ID" value="GJD52471.1"/>
    <property type="molecule type" value="Genomic_DNA"/>
</dbReference>
<keyword evidence="2" id="KW-1185">Reference proteome</keyword>
<gene>
    <name evidence="1" type="ORF">OPKNFCMD_5237</name>
</gene>
<evidence type="ECO:0008006" key="3">
    <source>
        <dbReference type="Google" id="ProtNLM"/>
    </source>
</evidence>
<evidence type="ECO:0000313" key="2">
    <source>
        <dbReference type="Proteomes" id="UP001055167"/>
    </source>
</evidence>
<dbReference type="Proteomes" id="UP001055167">
    <property type="component" value="Unassembled WGS sequence"/>
</dbReference>
<dbReference type="RefSeq" id="WP_162501507.1">
    <property type="nucleotide sequence ID" value="NZ_BPQH01000019.1"/>
</dbReference>
<comment type="caution">
    <text evidence="1">The sequence shown here is derived from an EMBL/GenBank/DDBJ whole genome shotgun (WGS) entry which is preliminary data.</text>
</comment>
<protein>
    <recommendedName>
        <fullName evidence="3">GNAT family N-acetyltransferase</fullName>
    </recommendedName>
</protein>
<proteinExistence type="predicted"/>
<name>A0ABQ4R452_9HYPH</name>
<sequence>MQTQPEVCADTAIAELRAALRRYFAALGADEVSAFDALDEQGAGFALRLS</sequence>
<reference evidence="1" key="1">
    <citation type="journal article" date="2021" name="Front. Microbiol.">
        <title>Comprehensive Comparative Genomics and Phenotyping of Methylobacterium Species.</title>
        <authorList>
            <person name="Alessa O."/>
            <person name="Ogura Y."/>
            <person name="Fujitani Y."/>
            <person name="Takami H."/>
            <person name="Hayashi T."/>
            <person name="Sahin N."/>
            <person name="Tani A."/>
        </authorList>
    </citation>
    <scope>NUCLEOTIDE SEQUENCE</scope>
    <source>
        <strain evidence="1">KCTC 52305</strain>
    </source>
</reference>
<organism evidence="1 2">
    <name type="scientific">Methylobacterium crusticola</name>
    <dbReference type="NCBI Taxonomy" id="1697972"/>
    <lineage>
        <taxon>Bacteria</taxon>
        <taxon>Pseudomonadati</taxon>
        <taxon>Pseudomonadota</taxon>
        <taxon>Alphaproteobacteria</taxon>
        <taxon>Hyphomicrobiales</taxon>
        <taxon>Methylobacteriaceae</taxon>
        <taxon>Methylobacterium</taxon>
    </lineage>
</organism>
<accession>A0ABQ4R452</accession>
<reference evidence="1" key="2">
    <citation type="submission" date="2021-08" db="EMBL/GenBank/DDBJ databases">
        <authorList>
            <person name="Tani A."/>
            <person name="Ola A."/>
            <person name="Ogura Y."/>
            <person name="Katsura K."/>
            <person name="Hayashi T."/>
        </authorList>
    </citation>
    <scope>NUCLEOTIDE SEQUENCE</scope>
    <source>
        <strain evidence="1">KCTC 52305</strain>
    </source>
</reference>